<dbReference type="PANTHER" id="PTHR32060:SF22">
    <property type="entry name" value="CARBOXYL-TERMINAL-PROCESSING PEPTIDASE 3, CHLOROPLASTIC"/>
    <property type="match status" value="1"/>
</dbReference>
<organism evidence="7">
    <name type="scientific">Desulfobacca acetoxidans</name>
    <dbReference type="NCBI Taxonomy" id="60893"/>
    <lineage>
        <taxon>Bacteria</taxon>
        <taxon>Pseudomonadati</taxon>
        <taxon>Thermodesulfobacteriota</taxon>
        <taxon>Desulfobaccia</taxon>
        <taxon>Desulfobaccales</taxon>
        <taxon>Desulfobaccaceae</taxon>
        <taxon>Desulfobacca</taxon>
    </lineage>
</organism>
<dbReference type="PANTHER" id="PTHR32060">
    <property type="entry name" value="TAIL-SPECIFIC PROTEASE"/>
    <property type="match status" value="1"/>
</dbReference>
<dbReference type="Gene3D" id="3.90.226.10">
    <property type="entry name" value="2-enoyl-CoA Hydratase, Chain A, domain 1"/>
    <property type="match status" value="1"/>
</dbReference>
<reference evidence="7" key="1">
    <citation type="journal article" date="2020" name="mSystems">
        <title>Genome- and Community-Level Interaction Insights into Carbon Utilization and Element Cycling Functions of Hydrothermarchaeota in Hydrothermal Sediment.</title>
        <authorList>
            <person name="Zhou Z."/>
            <person name="Liu Y."/>
            <person name="Xu W."/>
            <person name="Pan J."/>
            <person name="Luo Z.H."/>
            <person name="Li M."/>
        </authorList>
    </citation>
    <scope>NUCLEOTIDE SEQUENCE [LARGE SCALE GENOMIC DNA]</scope>
    <source>
        <strain evidence="7">SpSt-897</strain>
    </source>
</reference>
<feature type="domain" description="PDZ" evidence="6">
    <location>
        <begin position="81"/>
        <end position="143"/>
    </location>
</feature>
<dbReference type="Pfam" id="PF17820">
    <property type="entry name" value="PDZ_6"/>
    <property type="match status" value="1"/>
</dbReference>
<dbReference type="InterPro" id="IPR005151">
    <property type="entry name" value="Tail-specific_protease"/>
</dbReference>
<comment type="caution">
    <text evidence="7">The sequence shown here is derived from an EMBL/GenBank/DDBJ whole genome shotgun (WGS) entry which is preliminary data.</text>
</comment>
<evidence type="ECO:0000256" key="3">
    <source>
        <dbReference type="ARBA" id="ARBA00022801"/>
    </source>
</evidence>
<evidence type="ECO:0000256" key="5">
    <source>
        <dbReference type="SAM" id="SignalP"/>
    </source>
</evidence>
<evidence type="ECO:0000313" key="7">
    <source>
        <dbReference type="EMBL" id="HGF34760.1"/>
    </source>
</evidence>
<accession>A0A7C3V8Q2</accession>
<dbReference type="GO" id="GO:0004175">
    <property type="term" value="F:endopeptidase activity"/>
    <property type="evidence" value="ECO:0007669"/>
    <property type="project" value="TreeGrafter"/>
</dbReference>
<dbReference type="EMBL" id="DTMF01000253">
    <property type="protein sequence ID" value="HGF34760.1"/>
    <property type="molecule type" value="Genomic_DNA"/>
</dbReference>
<dbReference type="CDD" id="cd07560">
    <property type="entry name" value="Peptidase_S41_CPP"/>
    <property type="match status" value="1"/>
</dbReference>
<dbReference type="InterPro" id="IPR041489">
    <property type="entry name" value="PDZ_6"/>
</dbReference>
<name>A0A7C3V8Q2_9BACT</name>
<dbReference type="Gene3D" id="2.30.42.10">
    <property type="match status" value="1"/>
</dbReference>
<gene>
    <name evidence="7" type="ORF">ENW96_10290</name>
</gene>
<keyword evidence="2" id="KW-0645">Protease</keyword>
<feature type="chain" id="PRO_5028039645" evidence="5">
    <location>
        <begin position="21"/>
        <end position="397"/>
    </location>
</feature>
<dbReference type="PROSITE" id="PS51257">
    <property type="entry name" value="PROKAR_LIPOPROTEIN"/>
    <property type="match status" value="1"/>
</dbReference>
<dbReference type="InterPro" id="IPR004447">
    <property type="entry name" value="Peptidase_S41A"/>
</dbReference>
<dbReference type="Pfam" id="PF03572">
    <property type="entry name" value="Peptidase_S41"/>
    <property type="match status" value="1"/>
</dbReference>
<dbReference type="InterPro" id="IPR036034">
    <property type="entry name" value="PDZ_sf"/>
</dbReference>
<protein>
    <submittedName>
        <fullName evidence="7">S41 family peptidase</fullName>
    </submittedName>
</protein>
<dbReference type="GO" id="GO:0006508">
    <property type="term" value="P:proteolysis"/>
    <property type="evidence" value="ECO:0007669"/>
    <property type="project" value="UniProtKB-KW"/>
</dbReference>
<keyword evidence="4" id="KW-0720">Serine protease</keyword>
<dbReference type="GO" id="GO:0007165">
    <property type="term" value="P:signal transduction"/>
    <property type="evidence" value="ECO:0007669"/>
    <property type="project" value="TreeGrafter"/>
</dbReference>
<proteinExistence type="inferred from homology"/>
<dbReference type="CDD" id="cd06782">
    <property type="entry name" value="cpPDZ_CPP-like"/>
    <property type="match status" value="1"/>
</dbReference>
<keyword evidence="5" id="KW-0732">Signal</keyword>
<dbReference type="GO" id="GO:0030288">
    <property type="term" value="C:outer membrane-bounded periplasmic space"/>
    <property type="evidence" value="ECO:0007669"/>
    <property type="project" value="TreeGrafter"/>
</dbReference>
<evidence type="ECO:0000256" key="2">
    <source>
        <dbReference type="ARBA" id="ARBA00022670"/>
    </source>
</evidence>
<evidence type="ECO:0000256" key="4">
    <source>
        <dbReference type="ARBA" id="ARBA00022825"/>
    </source>
</evidence>
<sequence>MRNRLAQGLLAVLIATGCLAALAAADTSSEYESLRLLTEALNEISTKAVFQKNDQELFQGALRGMMNSLDPDSSYLSPEEFAKYQKGQPGPKAEAGMELVFKDHVLTVVSVLDGGPADRAGMKPGDHILKIDGQLIRNITTQEGERYFQGPAGKTMKLEVSRNGLVKPLNLTVTLEPLGPAAPKLKMLQDGYAYLRIPYFTDSLPRAVGQQLQTLTKATPPVKGLVLDLRNNARGDLEQAVRTASLFLGNQRVVTVKGRKPESEKSYQGSDREQVLKSHLPLVVLVDQGTARAAEILAGALQYYRRGLLLGDKTFGLCGITQLIPLDDGSALLMTVAYCYNPGGQKISGDGLKPDIEAQKPSESDTRLLTAPVPEPEADPWVQQAVEVLKVGKSPAS</sequence>
<dbReference type="SUPFAM" id="SSF50156">
    <property type="entry name" value="PDZ domain-like"/>
    <property type="match status" value="1"/>
</dbReference>
<dbReference type="SMART" id="SM00245">
    <property type="entry name" value="TSPc"/>
    <property type="match status" value="1"/>
</dbReference>
<evidence type="ECO:0000256" key="1">
    <source>
        <dbReference type="ARBA" id="ARBA00009179"/>
    </source>
</evidence>
<dbReference type="SMART" id="SM00228">
    <property type="entry name" value="PDZ"/>
    <property type="match status" value="1"/>
</dbReference>
<dbReference type="PROSITE" id="PS50106">
    <property type="entry name" value="PDZ"/>
    <property type="match status" value="1"/>
</dbReference>
<keyword evidence="3" id="KW-0378">Hydrolase</keyword>
<dbReference type="SUPFAM" id="SSF52096">
    <property type="entry name" value="ClpP/crotonase"/>
    <property type="match status" value="1"/>
</dbReference>
<evidence type="ECO:0000259" key="6">
    <source>
        <dbReference type="PROSITE" id="PS50106"/>
    </source>
</evidence>
<dbReference type="InterPro" id="IPR001478">
    <property type="entry name" value="PDZ"/>
</dbReference>
<comment type="similarity">
    <text evidence="1">Belongs to the peptidase S41A family.</text>
</comment>
<dbReference type="Gene3D" id="3.30.750.44">
    <property type="match status" value="1"/>
</dbReference>
<feature type="signal peptide" evidence="5">
    <location>
        <begin position="1"/>
        <end position="20"/>
    </location>
</feature>
<dbReference type="InterPro" id="IPR029045">
    <property type="entry name" value="ClpP/crotonase-like_dom_sf"/>
</dbReference>
<dbReference type="AlphaFoldDB" id="A0A7C3V8Q2"/>
<dbReference type="GO" id="GO:0008236">
    <property type="term" value="F:serine-type peptidase activity"/>
    <property type="evidence" value="ECO:0007669"/>
    <property type="project" value="UniProtKB-KW"/>
</dbReference>